<evidence type="ECO:0000313" key="3">
    <source>
        <dbReference type="EMBL" id="SFN44777.1"/>
    </source>
</evidence>
<feature type="compositionally biased region" description="Pro residues" evidence="1">
    <location>
        <begin position="223"/>
        <end position="241"/>
    </location>
</feature>
<evidence type="ECO:0000313" key="4">
    <source>
        <dbReference type="Proteomes" id="UP000199614"/>
    </source>
</evidence>
<dbReference type="AlphaFoldDB" id="A0A1I4Z3L8"/>
<feature type="signal peptide" evidence="2">
    <location>
        <begin position="1"/>
        <end position="19"/>
    </location>
</feature>
<dbReference type="RefSeq" id="WP_177238495.1">
    <property type="nucleotide sequence ID" value="NZ_FOUY01000014.1"/>
</dbReference>
<protein>
    <submittedName>
        <fullName evidence="3">Uncharacterized protein</fullName>
    </submittedName>
</protein>
<accession>A0A1I4Z3L8</accession>
<dbReference type="STRING" id="260086.SAMN05216207_101486"/>
<dbReference type="InterPro" id="IPR049790">
    <property type="entry name" value="Rv3655c/TadE"/>
</dbReference>
<dbReference type="EMBL" id="FOUY01000014">
    <property type="protein sequence ID" value="SFN44777.1"/>
    <property type="molecule type" value="Genomic_DNA"/>
</dbReference>
<organism evidence="3 4">
    <name type="scientific">Pseudonocardia ammonioxydans</name>
    <dbReference type="NCBI Taxonomy" id="260086"/>
    <lineage>
        <taxon>Bacteria</taxon>
        <taxon>Bacillati</taxon>
        <taxon>Actinomycetota</taxon>
        <taxon>Actinomycetes</taxon>
        <taxon>Pseudonocardiales</taxon>
        <taxon>Pseudonocardiaceae</taxon>
        <taxon>Pseudonocardia</taxon>
    </lineage>
</organism>
<feature type="compositionally biased region" description="Pro residues" evidence="1">
    <location>
        <begin position="196"/>
        <end position="205"/>
    </location>
</feature>
<feature type="compositionally biased region" description="Low complexity" evidence="1">
    <location>
        <begin position="154"/>
        <end position="165"/>
    </location>
</feature>
<feature type="compositionally biased region" description="Gly residues" evidence="1">
    <location>
        <begin position="166"/>
        <end position="176"/>
    </location>
</feature>
<keyword evidence="4" id="KW-1185">Reference proteome</keyword>
<evidence type="ECO:0000256" key="2">
    <source>
        <dbReference type="SAM" id="SignalP"/>
    </source>
</evidence>
<gene>
    <name evidence="3" type="ORF">SAMN05216207_101486</name>
</gene>
<sequence length="247" mass="23243">MEAALALGTLVLVTAAAVAAVAAVAAGVRCTDAARELARQAARGDADRGRSAAAALAPTGAESDLRIDGDVVVATVRARPVALLPIPVSGSATAVVEPGLSADGLAGAPPPLSPVGPTEPGDAPARAPAGTAAATPPVAASGIAPLKRSPPPASTTTSDTVRPAGPGSGSAVGAPGGSDAPPPPPVTNPVGGVPVPVAPTVPPLPSTQSVPSVLSVPSALSVPPVPAVPPVPPVPPVPAVPEPGRSG</sequence>
<name>A0A1I4Z3L8_PSUAM</name>
<dbReference type="Proteomes" id="UP000199614">
    <property type="component" value="Unassembled WGS sequence"/>
</dbReference>
<reference evidence="3 4" key="1">
    <citation type="submission" date="2016-10" db="EMBL/GenBank/DDBJ databases">
        <authorList>
            <person name="de Groot N.N."/>
        </authorList>
    </citation>
    <scope>NUCLEOTIDE SEQUENCE [LARGE SCALE GENOMIC DNA]</scope>
    <source>
        <strain evidence="3 4">CGMCC 4.1877</strain>
    </source>
</reference>
<feature type="compositionally biased region" description="Low complexity" evidence="1">
    <location>
        <begin position="120"/>
        <end position="144"/>
    </location>
</feature>
<proteinExistence type="predicted"/>
<evidence type="ECO:0000256" key="1">
    <source>
        <dbReference type="SAM" id="MobiDB-lite"/>
    </source>
</evidence>
<feature type="compositionally biased region" description="Low complexity" evidence="1">
    <location>
        <begin position="206"/>
        <end position="222"/>
    </location>
</feature>
<keyword evidence="2" id="KW-0732">Signal</keyword>
<dbReference type="NCBIfam" id="NF041390">
    <property type="entry name" value="TadE_Rv3655c"/>
    <property type="match status" value="1"/>
</dbReference>
<feature type="region of interest" description="Disordered" evidence="1">
    <location>
        <begin position="105"/>
        <end position="247"/>
    </location>
</feature>
<feature type="chain" id="PRO_5038795445" evidence="2">
    <location>
        <begin position="20"/>
        <end position="247"/>
    </location>
</feature>